<dbReference type="InterPro" id="IPR002197">
    <property type="entry name" value="HTH_Fis"/>
</dbReference>
<dbReference type="Proteomes" id="UP001275664">
    <property type="component" value="Unassembled WGS sequence"/>
</dbReference>
<evidence type="ECO:0000313" key="3">
    <source>
        <dbReference type="EMBL" id="MDX6040147.1"/>
    </source>
</evidence>
<accession>A0ABU4QMS1</accession>
<dbReference type="SUPFAM" id="SSF55781">
    <property type="entry name" value="GAF domain-like"/>
    <property type="match status" value="1"/>
</dbReference>
<name>A0ABU4QMS1_9ENTR</name>
<feature type="coiled-coil region" evidence="1">
    <location>
        <begin position="165"/>
        <end position="202"/>
    </location>
</feature>
<comment type="caution">
    <text evidence="3">The sequence shown here is derived from an EMBL/GenBank/DDBJ whole genome shotgun (WGS) entry which is preliminary data.</text>
</comment>
<feature type="domain" description="DNA binding HTH" evidence="2">
    <location>
        <begin position="222"/>
        <end position="262"/>
    </location>
</feature>
<evidence type="ECO:0000313" key="4">
    <source>
        <dbReference type="Proteomes" id="UP001275664"/>
    </source>
</evidence>
<dbReference type="InterPro" id="IPR009057">
    <property type="entry name" value="Homeodomain-like_sf"/>
</dbReference>
<reference evidence="3 4" key="1">
    <citation type="submission" date="2023-11" db="EMBL/GenBank/DDBJ databases">
        <title>Scandinavium wanjuensis sp. nov., isolated from lettuce South Korea.</title>
        <authorList>
            <person name="Park J."/>
            <person name="Park S."/>
            <person name="Oh K.K."/>
            <person name="Cho G.S."/>
            <person name="Franz C.M.A.P."/>
        </authorList>
    </citation>
    <scope>NUCLEOTIDE SEQUENCE [LARGE SCALE GENOMIC DNA]</scope>
    <source>
        <strain evidence="3 4">V105_6</strain>
    </source>
</reference>
<proteinExistence type="predicted"/>
<dbReference type="EMBL" id="JAWXRD010000027">
    <property type="protein sequence ID" value="MDX6040147.1"/>
    <property type="molecule type" value="Genomic_DNA"/>
</dbReference>
<keyword evidence="1" id="KW-0175">Coiled coil</keyword>
<dbReference type="Pfam" id="PF02954">
    <property type="entry name" value="HTH_8"/>
    <property type="match status" value="1"/>
</dbReference>
<sequence>MRQRLKSVLALLDDNSIEKLIYRFLAIKHHRLRFSTLMVAMFNANERRLDCYLHPDENSYETMNLNINIDDFSHPLVQVLRNGLPLVWDSLQQGVRIEDTVFRELVQEMPVGCGMYALPLFDFHGRACGVIAIIAVRIARFADPDGIFGVYCSVFQHRLIKLQEAEQLRTQLNQISALFASQQQREKQMDELLATLREADESSTLPGLSHDYSRIHDLPKAVEAFEIAVLTQRIRVYGKNKNRIAESLGIAPRTLAYKLTKYRCEE</sequence>
<dbReference type="RefSeq" id="WP_319785835.1">
    <property type="nucleotide sequence ID" value="NZ_JAWXRD010000027.1"/>
</dbReference>
<evidence type="ECO:0000256" key="1">
    <source>
        <dbReference type="SAM" id="Coils"/>
    </source>
</evidence>
<keyword evidence="4" id="KW-1185">Reference proteome</keyword>
<dbReference type="SUPFAM" id="SSF46689">
    <property type="entry name" value="Homeodomain-like"/>
    <property type="match status" value="1"/>
</dbReference>
<gene>
    <name evidence="3" type="ORF">SIK69_08075</name>
</gene>
<dbReference type="Gene3D" id="1.10.10.60">
    <property type="entry name" value="Homeodomain-like"/>
    <property type="match status" value="1"/>
</dbReference>
<protein>
    <submittedName>
        <fullName evidence="3">Helix-turn-helix domain-containing protein</fullName>
    </submittedName>
</protein>
<evidence type="ECO:0000259" key="2">
    <source>
        <dbReference type="Pfam" id="PF02954"/>
    </source>
</evidence>
<organism evidence="3 4">
    <name type="scientific">Scandinavium lactucae</name>
    <dbReference type="NCBI Taxonomy" id="3095028"/>
    <lineage>
        <taxon>Bacteria</taxon>
        <taxon>Pseudomonadati</taxon>
        <taxon>Pseudomonadota</taxon>
        <taxon>Gammaproteobacteria</taxon>
        <taxon>Enterobacterales</taxon>
        <taxon>Enterobacteriaceae</taxon>
        <taxon>Scandinavium</taxon>
    </lineage>
</organism>